<organism evidence="2">
    <name type="scientific">uncultured Chloroflexota bacterium</name>
    <dbReference type="NCBI Taxonomy" id="166587"/>
    <lineage>
        <taxon>Bacteria</taxon>
        <taxon>Bacillati</taxon>
        <taxon>Chloroflexota</taxon>
        <taxon>environmental samples</taxon>
    </lineage>
</organism>
<dbReference type="InterPro" id="IPR002871">
    <property type="entry name" value="NIF_FeS_clus_asmbl_NifU_N"/>
</dbReference>
<feature type="domain" description="NIF system FeS cluster assembly NifU N-terminal" evidence="1">
    <location>
        <begin position="3"/>
        <end position="122"/>
    </location>
</feature>
<reference evidence="2" key="1">
    <citation type="submission" date="2020-02" db="EMBL/GenBank/DDBJ databases">
        <authorList>
            <person name="Meier V. D."/>
        </authorList>
    </citation>
    <scope>NUCLEOTIDE SEQUENCE</scope>
    <source>
        <strain evidence="2">AVDCRST_MAG77</strain>
    </source>
</reference>
<dbReference type="CDD" id="cd06664">
    <property type="entry name" value="IscU_like"/>
    <property type="match status" value="1"/>
</dbReference>
<accession>A0A6J4JXJ7</accession>
<protein>
    <submittedName>
        <fullName evidence="2">Iron-sulfur cluster assembly scaffold protein IscU/NifU-like</fullName>
    </submittedName>
</protein>
<sequence>MPEYSPTVLDHFQHPRNLGDLPDADAVAEVENPACGDRTRLAIRVRDGRIAAARFRTEGCPAAIAASSMTTELILGRTLEEAATLRDEDVATALGGLPRNKMHCSVLAEDVIQAVIEQYQANTR</sequence>
<dbReference type="GO" id="GO:0016226">
    <property type="term" value="P:iron-sulfur cluster assembly"/>
    <property type="evidence" value="ECO:0007669"/>
    <property type="project" value="InterPro"/>
</dbReference>
<dbReference type="AlphaFoldDB" id="A0A6J4JXJ7"/>
<evidence type="ECO:0000313" key="2">
    <source>
        <dbReference type="EMBL" id="CAA9290070.1"/>
    </source>
</evidence>
<dbReference type="EMBL" id="CADCTC010000245">
    <property type="protein sequence ID" value="CAA9290070.1"/>
    <property type="molecule type" value="Genomic_DNA"/>
</dbReference>
<dbReference type="PANTHER" id="PTHR10093">
    <property type="entry name" value="IRON-SULFUR CLUSTER ASSEMBLY ENZYME NIFU HOMOLOG"/>
    <property type="match status" value="1"/>
</dbReference>
<proteinExistence type="predicted"/>
<dbReference type="GO" id="GO:0051536">
    <property type="term" value="F:iron-sulfur cluster binding"/>
    <property type="evidence" value="ECO:0007669"/>
    <property type="project" value="InterPro"/>
</dbReference>
<dbReference type="SUPFAM" id="SSF82649">
    <property type="entry name" value="SufE/NifU"/>
    <property type="match status" value="1"/>
</dbReference>
<dbReference type="Gene3D" id="3.90.1010.10">
    <property type="match status" value="1"/>
</dbReference>
<gene>
    <name evidence="2" type="ORF">AVDCRST_MAG77-4642</name>
</gene>
<dbReference type="GO" id="GO:0005506">
    <property type="term" value="F:iron ion binding"/>
    <property type="evidence" value="ECO:0007669"/>
    <property type="project" value="InterPro"/>
</dbReference>
<dbReference type="Pfam" id="PF01592">
    <property type="entry name" value="NifU_N"/>
    <property type="match status" value="1"/>
</dbReference>
<name>A0A6J4JXJ7_9CHLR</name>
<evidence type="ECO:0000259" key="1">
    <source>
        <dbReference type="Pfam" id="PF01592"/>
    </source>
</evidence>